<dbReference type="InterPro" id="IPR039420">
    <property type="entry name" value="WalR-like"/>
</dbReference>
<dbReference type="InterPro" id="IPR011006">
    <property type="entry name" value="CheY-like_superfamily"/>
</dbReference>
<dbReference type="InterPro" id="IPR000792">
    <property type="entry name" value="Tscrpt_reg_LuxR_C"/>
</dbReference>
<dbReference type="PROSITE" id="PS50110">
    <property type="entry name" value="RESPONSE_REGULATORY"/>
    <property type="match status" value="1"/>
</dbReference>
<dbReference type="CDD" id="cd06170">
    <property type="entry name" value="LuxR_C_like"/>
    <property type="match status" value="1"/>
</dbReference>
<feature type="domain" description="Response regulatory" evidence="5">
    <location>
        <begin position="20"/>
        <end position="136"/>
    </location>
</feature>
<evidence type="ECO:0000256" key="3">
    <source>
        <dbReference type="SAM" id="MobiDB-lite"/>
    </source>
</evidence>
<dbReference type="PANTHER" id="PTHR43214:SF43">
    <property type="entry name" value="TWO-COMPONENT RESPONSE REGULATOR"/>
    <property type="match status" value="1"/>
</dbReference>
<accession>A0ABN2SPH4</accession>
<feature type="domain" description="HTH luxR-type" evidence="4">
    <location>
        <begin position="160"/>
        <end position="225"/>
    </location>
</feature>
<evidence type="ECO:0000256" key="1">
    <source>
        <dbReference type="ARBA" id="ARBA00023125"/>
    </source>
</evidence>
<evidence type="ECO:0000259" key="5">
    <source>
        <dbReference type="PROSITE" id="PS50110"/>
    </source>
</evidence>
<keyword evidence="7" id="KW-1185">Reference proteome</keyword>
<dbReference type="Proteomes" id="UP001501116">
    <property type="component" value="Unassembled WGS sequence"/>
</dbReference>
<dbReference type="PRINTS" id="PR00038">
    <property type="entry name" value="HTHLUXR"/>
</dbReference>
<feature type="region of interest" description="Disordered" evidence="3">
    <location>
        <begin position="228"/>
        <end position="256"/>
    </location>
</feature>
<feature type="modified residue" description="4-aspartylphosphate" evidence="2">
    <location>
        <position position="71"/>
    </location>
</feature>
<dbReference type="PROSITE" id="PS50043">
    <property type="entry name" value="HTH_LUXR_2"/>
    <property type="match status" value="1"/>
</dbReference>
<dbReference type="Pfam" id="PF00196">
    <property type="entry name" value="GerE"/>
    <property type="match status" value="1"/>
</dbReference>
<dbReference type="Gene3D" id="3.40.50.2300">
    <property type="match status" value="1"/>
</dbReference>
<dbReference type="InterPro" id="IPR001789">
    <property type="entry name" value="Sig_transdc_resp-reg_receiver"/>
</dbReference>
<evidence type="ECO:0000256" key="2">
    <source>
        <dbReference type="PROSITE-ProRule" id="PRU00169"/>
    </source>
</evidence>
<dbReference type="SMART" id="SM00421">
    <property type="entry name" value="HTH_LUXR"/>
    <property type="match status" value="1"/>
</dbReference>
<dbReference type="EMBL" id="BAAANN010000054">
    <property type="protein sequence ID" value="GAA1990143.1"/>
    <property type="molecule type" value="Genomic_DNA"/>
</dbReference>
<evidence type="ECO:0000259" key="4">
    <source>
        <dbReference type="PROSITE" id="PS50043"/>
    </source>
</evidence>
<comment type="caution">
    <text evidence="6">The sequence shown here is derived from an EMBL/GenBank/DDBJ whole genome shotgun (WGS) entry which is preliminary data.</text>
</comment>
<dbReference type="SUPFAM" id="SSF46894">
    <property type="entry name" value="C-terminal effector domain of the bipartite response regulators"/>
    <property type="match status" value="1"/>
</dbReference>
<protein>
    <submittedName>
        <fullName evidence="6">Response regulator transcription factor</fullName>
    </submittedName>
</protein>
<dbReference type="PANTHER" id="PTHR43214">
    <property type="entry name" value="TWO-COMPONENT RESPONSE REGULATOR"/>
    <property type="match status" value="1"/>
</dbReference>
<sequence length="256" mass="26840">MRIEPSKHRGTTERGDVDLGVAMLGAIPLVRHAVGTIVTVSPGFQWLGSGGSTHHAMQACARLRPDVMLVDSVLDPMCALVRRIRSMNPAPAVVVLVDGCQRTSDYLRRAVGFGASGVLAATVSPSELLAGIRAACASGDFIDDDLAHLVGVHGEVTPPPRGCPGTLSAREHEVLTLIADGLDNQAIAGRLTVSVETVRTHVKGVLRKLDARDRTHATSRAYRLGLLSVHDTPSGPDGRSAPALVPSARRPLAAAT</sequence>
<organism evidence="6 7">
    <name type="scientific">Amycolatopsis minnesotensis</name>
    <dbReference type="NCBI Taxonomy" id="337894"/>
    <lineage>
        <taxon>Bacteria</taxon>
        <taxon>Bacillati</taxon>
        <taxon>Actinomycetota</taxon>
        <taxon>Actinomycetes</taxon>
        <taxon>Pseudonocardiales</taxon>
        <taxon>Pseudonocardiaceae</taxon>
        <taxon>Amycolatopsis</taxon>
    </lineage>
</organism>
<keyword evidence="2" id="KW-0597">Phosphoprotein</keyword>
<name>A0ABN2SPH4_9PSEU</name>
<dbReference type="SUPFAM" id="SSF52172">
    <property type="entry name" value="CheY-like"/>
    <property type="match status" value="1"/>
</dbReference>
<gene>
    <name evidence="6" type="ORF">GCM10009754_80500</name>
</gene>
<proteinExistence type="predicted"/>
<keyword evidence="1" id="KW-0238">DNA-binding</keyword>
<dbReference type="RefSeq" id="WP_344430932.1">
    <property type="nucleotide sequence ID" value="NZ_BAAANN010000054.1"/>
</dbReference>
<dbReference type="InterPro" id="IPR016032">
    <property type="entry name" value="Sig_transdc_resp-reg_C-effctor"/>
</dbReference>
<evidence type="ECO:0000313" key="6">
    <source>
        <dbReference type="EMBL" id="GAA1990143.1"/>
    </source>
</evidence>
<evidence type="ECO:0000313" key="7">
    <source>
        <dbReference type="Proteomes" id="UP001501116"/>
    </source>
</evidence>
<reference evidence="6 7" key="1">
    <citation type="journal article" date="2019" name="Int. J. Syst. Evol. Microbiol.">
        <title>The Global Catalogue of Microorganisms (GCM) 10K type strain sequencing project: providing services to taxonomists for standard genome sequencing and annotation.</title>
        <authorList>
            <consortium name="The Broad Institute Genomics Platform"/>
            <consortium name="The Broad Institute Genome Sequencing Center for Infectious Disease"/>
            <person name="Wu L."/>
            <person name="Ma J."/>
        </authorList>
    </citation>
    <scope>NUCLEOTIDE SEQUENCE [LARGE SCALE GENOMIC DNA]</scope>
    <source>
        <strain evidence="6 7">JCM 14545</strain>
    </source>
</reference>